<feature type="compositionally biased region" description="Pro residues" evidence="2">
    <location>
        <begin position="475"/>
        <end position="484"/>
    </location>
</feature>
<name>A0A9P0CEA7_BEMTA</name>
<feature type="compositionally biased region" description="Low complexity" evidence="2">
    <location>
        <begin position="337"/>
        <end position="348"/>
    </location>
</feature>
<feature type="compositionally biased region" description="Low complexity" evidence="2">
    <location>
        <begin position="598"/>
        <end position="612"/>
    </location>
</feature>
<feature type="compositionally biased region" description="Polar residues" evidence="2">
    <location>
        <begin position="319"/>
        <end position="330"/>
    </location>
</feature>
<dbReference type="Pfam" id="PF06741">
    <property type="entry name" value="LsmAD"/>
    <property type="match status" value="1"/>
</dbReference>
<keyword evidence="5" id="KW-1185">Reference proteome</keyword>
<evidence type="ECO:0000313" key="4">
    <source>
        <dbReference type="EMBL" id="CAH0770233.1"/>
    </source>
</evidence>
<accession>A0A9P0CEA7</accession>
<reference evidence="4" key="1">
    <citation type="submission" date="2021-12" db="EMBL/GenBank/DDBJ databases">
        <authorList>
            <person name="King R."/>
        </authorList>
    </citation>
    <scope>NUCLEOTIDE SEQUENCE</scope>
</reference>
<dbReference type="EMBL" id="OU963865">
    <property type="protein sequence ID" value="CAH0770233.1"/>
    <property type="molecule type" value="Genomic_DNA"/>
</dbReference>
<proteinExistence type="inferred from homology"/>
<evidence type="ECO:0000256" key="2">
    <source>
        <dbReference type="SAM" id="MobiDB-lite"/>
    </source>
</evidence>
<dbReference type="InterPro" id="IPR025852">
    <property type="entry name" value="SM_dom_ATX"/>
</dbReference>
<feature type="compositionally biased region" description="Pro residues" evidence="2">
    <location>
        <begin position="349"/>
        <end position="386"/>
    </location>
</feature>
<feature type="compositionally biased region" description="Polar residues" evidence="2">
    <location>
        <begin position="763"/>
        <end position="786"/>
    </location>
</feature>
<dbReference type="PANTHER" id="PTHR12854:SF7">
    <property type="entry name" value="ATAXIN-2 HOMOLOG"/>
    <property type="match status" value="1"/>
</dbReference>
<evidence type="ECO:0000313" key="5">
    <source>
        <dbReference type="Proteomes" id="UP001152759"/>
    </source>
</evidence>
<organism evidence="4 5">
    <name type="scientific">Bemisia tabaci</name>
    <name type="common">Sweetpotato whitefly</name>
    <name type="synonym">Aleurodes tabaci</name>
    <dbReference type="NCBI Taxonomy" id="7038"/>
    <lineage>
        <taxon>Eukaryota</taxon>
        <taxon>Metazoa</taxon>
        <taxon>Ecdysozoa</taxon>
        <taxon>Arthropoda</taxon>
        <taxon>Hexapoda</taxon>
        <taxon>Insecta</taxon>
        <taxon>Pterygota</taxon>
        <taxon>Neoptera</taxon>
        <taxon>Paraneoptera</taxon>
        <taxon>Hemiptera</taxon>
        <taxon>Sternorrhyncha</taxon>
        <taxon>Aleyrodoidea</taxon>
        <taxon>Aleyrodidae</taxon>
        <taxon>Aleyrodinae</taxon>
        <taxon>Bemisia</taxon>
    </lineage>
</organism>
<dbReference type="KEGG" id="btab:109033437"/>
<feature type="compositionally biased region" description="Pro residues" evidence="2">
    <location>
        <begin position="441"/>
        <end position="450"/>
    </location>
</feature>
<protein>
    <recommendedName>
        <fullName evidence="3">LsmAD domain-containing protein</fullName>
    </recommendedName>
</protein>
<dbReference type="GO" id="GO:0003729">
    <property type="term" value="F:mRNA binding"/>
    <property type="evidence" value="ECO:0007669"/>
    <property type="project" value="TreeGrafter"/>
</dbReference>
<feature type="compositionally biased region" description="Basic and acidic residues" evidence="2">
    <location>
        <begin position="732"/>
        <end position="759"/>
    </location>
</feature>
<dbReference type="Pfam" id="PF07145">
    <property type="entry name" value="PAM2"/>
    <property type="match status" value="1"/>
</dbReference>
<feature type="compositionally biased region" description="Low complexity" evidence="2">
    <location>
        <begin position="387"/>
        <end position="404"/>
    </location>
</feature>
<dbReference type="InterPro" id="IPR045117">
    <property type="entry name" value="ATXN2-like"/>
</dbReference>
<dbReference type="InterPro" id="IPR009604">
    <property type="entry name" value="LsmAD_domain"/>
</dbReference>
<feature type="region of interest" description="Disordered" evidence="2">
    <location>
        <begin position="1"/>
        <end position="21"/>
    </location>
</feature>
<dbReference type="GO" id="GO:0010494">
    <property type="term" value="C:cytoplasmic stress granule"/>
    <property type="evidence" value="ECO:0007669"/>
    <property type="project" value="TreeGrafter"/>
</dbReference>
<feature type="compositionally biased region" description="Polar residues" evidence="2">
    <location>
        <begin position="802"/>
        <end position="827"/>
    </location>
</feature>
<dbReference type="InterPro" id="IPR009818">
    <property type="entry name" value="PAM2_motif"/>
</dbReference>
<dbReference type="Proteomes" id="UP001152759">
    <property type="component" value="Chromosome 4"/>
</dbReference>
<dbReference type="PANTHER" id="PTHR12854">
    <property type="entry name" value="ATAXIN 2-RELATED"/>
    <property type="match status" value="1"/>
</dbReference>
<feature type="domain" description="LsmAD" evidence="3">
    <location>
        <begin position="177"/>
        <end position="243"/>
    </location>
</feature>
<feature type="compositionally biased region" description="Pro residues" evidence="2">
    <location>
        <begin position="584"/>
        <end position="597"/>
    </location>
</feature>
<feature type="compositionally biased region" description="Low complexity" evidence="2">
    <location>
        <begin position="972"/>
        <end position="998"/>
    </location>
</feature>
<feature type="compositionally biased region" description="Low complexity" evidence="2">
    <location>
        <begin position="250"/>
        <end position="289"/>
    </location>
</feature>
<evidence type="ECO:0000256" key="1">
    <source>
        <dbReference type="ARBA" id="ARBA00007503"/>
    </source>
</evidence>
<feature type="region of interest" description="Disordered" evidence="2">
    <location>
        <begin position="923"/>
        <end position="1011"/>
    </location>
</feature>
<evidence type="ECO:0000259" key="3">
    <source>
        <dbReference type="SMART" id="SM01272"/>
    </source>
</evidence>
<dbReference type="Pfam" id="PF14438">
    <property type="entry name" value="SM-ATX"/>
    <property type="match status" value="1"/>
</dbReference>
<dbReference type="GO" id="GO:0034063">
    <property type="term" value="P:stress granule assembly"/>
    <property type="evidence" value="ECO:0007669"/>
    <property type="project" value="TreeGrafter"/>
</dbReference>
<feature type="region of interest" description="Disordered" evidence="2">
    <location>
        <begin position="217"/>
        <end position="828"/>
    </location>
</feature>
<gene>
    <name evidence="4" type="ORF">BEMITA_LOCUS7116</name>
</gene>
<dbReference type="SMART" id="SM01272">
    <property type="entry name" value="LsmAD"/>
    <property type="match status" value="1"/>
</dbReference>
<dbReference type="AlphaFoldDB" id="A0A9P0CEA7"/>
<comment type="similarity">
    <text evidence="1">Belongs to the ataxin-2 family.</text>
</comment>
<feature type="compositionally biased region" description="Basic and acidic residues" evidence="2">
    <location>
        <begin position="640"/>
        <end position="658"/>
    </location>
</feature>
<sequence>MNNTKKKNRANAGRSPRSFGSEKPLAVEGIYNNALFMHALANQIGNTIRVETQNGATFEGIFKAYSHNFEVALGMTHKVDPENPTQINVDEVKDVLIFKPQEIVCITATDVDLEYATRDTFQTDTAISKFNGQLLGERELEPWVGGCNGDDIELDVNDSNANGWDVNDMFRKNEQMYGIQSTFDHNLSEYTVQLQKKDTKDYKDAEAKAAKIANEIESNPSHRARVDVENGDEEEKYAAVVRPDKDSEKSSSSNSSVNRSSNSSNNSITSSSSISSSNNTAVSSSSSESGKYVPPAKRKSQATGKIGTKSSGSNSSNNQHIASTAPQTHQMPPERPPSSVSPVQTPHQLPQPPVPPQPQSQPQPPPAVAQAPPAPAVAPAPTPAPMPTQQVKKQSPPSSIQYHHQPPHQPHQSHPPHQPHQPHQAHQMPIPYTGPPAMVSQPPPPQPQPYPLTQSLPPRERQDQRVNGQIDQLPPAQPKGPRPPTSSYQMRSAGNHYTGPPRGPYQSEFMSGNRYQPVDMSQPRVPPPPQATGAPSHHHLGPPQRNAPAPPPPHMHHPQHVPHSAPSPMGQVRLNFQGGQMMPSPYPNSVPSMPPVVHPVMQQQPPQHIPPVDLHRKSPATNIVPEQHTTPSLPPRKQNQRRDTELSELKKFGSEFKLGESNVNVTSPAPMPMANHTEHDMRKSHPPQHQSVKPQPQPSPPTTHSHSQAPVPSPQRHHQHQQPPPPHQHQHPSQERHAQDRTMQNKDKASPAPSDDKSGGDAQENSNDGSSVDKVSSTLKKSTLNPNAKEFVYNPSAKPFTPVSNVSNRSPSTPVASRPHTPQTPNYTPMPMVMPAYVVAAQPTYPPTQQAAGNRYRKVIVPHRSDITSQMTAAAVTGQPLLAPAPIHAAPFTVPYTGPHIPPQPYQQMVRMVPQVPLVPTSISYHEPPTPQQAPTIQFMPPHHPTTPSPAHNGPGNQTPQNGAHPPPPPSYGQSAAASQGGGQHSSSGVGNYSSGPSGHPPPYHPIMCPIIPTGPPTGPPNAHHAAAMAAATQQQFIHHHQHPQIAGQHPQHIQVILPQNQ</sequence>